<keyword evidence="4" id="KW-0547">Nucleotide-binding</keyword>
<keyword evidence="9" id="KW-0139">CF(1)</keyword>
<evidence type="ECO:0000256" key="2">
    <source>
        <dbReference type="ARBA" id="ARBA00008936"/>
    </source>
</evidence>
<gene>
    <name evidence="12" type="primary">Atp5a1</name>
    <name evidence="12" type="ORF">rCG_41208</name>
</gene>
<evidence type="ECO:0000256" key="10">
    <source>
        <dbReference type="ARBA" id="ARBA00023310"/>
    </source>
</evidence>
<name>A6KMW8_RAT</name>
<keyword evidence="10" id="KW-0066">ATP synthesis</keyword>
<evidence type="ECO:0000256" key="6">
    <source>
        <dbReference type="ARBA" id="ARBA00022840"/>
    </source>
</evidence>
<keyword evidence="8" id="KW-0472">Membrane</keyword>
<dbReference type="FunFam" id="3.40.50.300:FF:002432">
    <property type="entry name" value="ATP synthase subunit alpha, mitochondrial"/>
    <property type="match status" value="1"/>
</dbReference>
<keyword evidence="3" id="KW-0813">Transport</keyword>
<dbReference type="EMBL" id="CH474069">
    <property type="protein sequence ID" value="EDL84702.1"/>
    <property type="molecule type" value="Genomic_DNA"/>
</dbReference>
<dbReference type="InterPro" id="IPR005294">
    <property type="entry name" value="ATP_synth_F1_asu"/>
</dbReference>
<keyword evidence="7" id="KW-0406">Ion transport</keyword>
<dbReference type="InterPro" id="IPR027417">
    <property type="entry name" value="P-loop_NTPase"/>
</dbReference>
<proteinExistence type="inferred from homology"/>
<dbReference type="PANTHER" id="PTHR48082:SF2">
    <property type="entry name" value="ATP SYNTHASE SUBUNIT ALPHA, MITOCHONDRIAL"/>
    <property type="match status" value="1"/>
</dbReference>
<dbReference type="Pfam" id="PF00006">
    <property type="entry name" value="ATP-synt_ab"/>
    <property type="match status" value="1"/>
</dbReference>
<organism evidence="12 13">
    <name type="scientific">Rattus norvegicus</name>
    <name type="common">Rat</name>
    <dbReference type="NCBI Taxonomy" id="10116"/>
    <lineage>
        <taxon>Eukaryota</taxon>
        <taxon>Metazoa</taxon>
        <taxon>Chordata</taxon>
        <taxon>Craniata</taxon>
        <taxon>Vertebrata</taxon>
        <taxon>Euteleostomi</taxon>
        <taxon>Mammalia</taxon>
        <taxon>Eutheria</taxon>
        <taxon>Euarchontoglires</taxon>
        <taxon>Glires</taxon>
        <taxon>Rodentia</taxon>
        <taxon>Myomorpha</taxon>
        <taxon>Muroidea</taxon>
        <taxon>Muridae</taxon>
        <taxon>Murinae</taxon>
        <taxon>Rattus</taxon>
    </lineage>
</organism>
<dbReference type="SUPFAM" id="SSF52540">
    <property type="entry name" value="P-loop containing nucleoside triphosphate hydrolases"/>
    <property type="match status" value="1"/>
</dbReference>
<dbReference type="AlphaFoldDB" id="A6KMW8"/>
<dbReference type="PANTHER" id="PTHR48082">
    <property type="entry name" value="ATP SYNTHASE SUBUNIT ALPHA, MITOCHONDRIAL"/>
    <property type="match status" value="1"/>
</dbReference>
<evidence type="ECO:0000256" key="7">
    <source>
        <dbReference type="ARBA" id="ARBA00023065"/>
    </source>
</evidence>
<dbReference type="Proteomes" id="UP000234681">
    <property type="component" value="Chromosome 18"/>
</dbReference>
<dbReference type="Gene3D" id="3.40.50.12240">
    <property type="match status" value="1"/>
</dbReference>
<evidence type="ECO:0000256" key="5">
    <source>
        <dbReference type="ARBA" id="ARBA00022781"/>
    </source>
</evidence>
<evidence type="ECO:0000313" key="12">
    <source>
        <dbReference type="EMBL" id="EDL84702.1"/>
    </source>
</evidence>
<keyword evidence="6" id="KW-0067">ATP-binding</keyword>
<reference evidence="12 13" key="1">
    <citation type="submission" date="2005-09" db="EMBL/GenBank/DDBJ databases">
        <authorList>
            <person name="Mural R.J."/>
            <person name="Li P.W."/>
            <person name="Adams M.D."/>
            <person name="Amanatides P.G."/>
            <person name="Baden-Tillson H."/>
            <person name="Barnstead M."/>
            <person name="Chin S.H."/>
            <person name="Dew I."/>
            <person name="Evans C.A."/>
            <person name="Ferriera S."/>
            <person name="Flanigan M."/>
            <person name="Fosler C."/>
            <person name="Glodek A."/>
            <person name="Gu Z."/>
            <person name="Holt R.A."/>
            <person name="Jennings D."/>
            <person name="Kraft C.L."/>
            <person name="Lu F."/>
            <person name="Nguyen T."/>
            <person name="Nusskern D.R."/>
            <person name="Pfannkoch C.M."/>
            <person name="Sitter C."/>
            <person name="Sutton G.G."/>
            <person name="Venter J.C."/>
            <person name="Wang Z."/>
            <person name="Woodage T."/>
            <person name="Zheng X.H."/>
            <person name="Zhong F."/>
        </authorList>
    </citation>
    <scope>NUCLEOTIDE SEQUENCE [LARGE SCALE GENOMIC DNA]</scope>
    <source>
        <strain>BN</strain>
        <strain evidence="13">Sprague-Dawley</strain>
    </source>
</reference>
<dbReference type="GO" id="GO:0046933">
    <property type="term" value="F:proton-transporting ATP synthase activity, rotational mechanism"/>
    <property type="evidence" value="ECO:0007669"/>
    <property type="project" value="InterPro"/>
</dbReference>
<evidence type="ECO:0000256" key="8">
    <source>
        <dbReference type="ARBA" id="ARBA00023136"/>
    </source>
</evidence>
<dbReference type="OrthoDB" id="9805536at2759"/>
<evidence type="ECO:0000256" key="4">
    <source>
        <dbReference type="ARBA" id="ARBA00022741"/>
    </source>
</evidence>
<evidence type="ECO:0000256" key="3">
    <source>
        <dbReference type="ARBA" id="ARBA00022448"/>
    </source>
</evidence>
<feature type="domain" description="ATPase F1/V1/A1 complex alpha/beta subunit nucleotide-binding" evidence="11">
    <location>
        <begin position="1"/>
        <end position="90"/>
    </location>
</feature>
<comment type="similarity">
    <text evidence="2">Belongs to the ATPase alpha/beta chains family.</text>
</comment>
<dbReference type="GO" id="GO:0045259">
    <property type="term" value="C:proton-transporting ATP synthase complex"/>
    <property type="evidence" value="ECO:0007669"/>
    <property type="project" value="UniProtKB-KW"/>
</dbReference>
<dbReference type="InterPro" id="IPR000194">
    <property type="entry name" value="ATPase_F1/V1/A1_a/bsu_nucl-bd"/>
</dbReference>
<dbReference type="GO" id="GO:0005524">
    <property type="term" value="F:ATP binding"/>
    <property type="evidence" value="ECO:0007669"/>
    <property type="project" value="UniProtKB-KW"/>
</dbReference>
<accession>A6KMW8</accession>
<sequence>MSLLLRRPPGREAYPGDVFYLHSRLLERAAKMNDSFGGGSLTALPVIETQAGDVSAYIPTNVISITDGQIFLETELFYKGIRPAINVGLSDGKISEQSDAKLKEIVTNFLAGFEP</sequence>
<keyword evidence="5" id="KW-0375">Hydrogen ion transport</keyword>
<evidence type="ECO:0000259" key="11">
    <source>
        <dbReference type="Pfam" id="PF00006"/>
    </source>
</evidence>
<protein>
    <submittedName>
        <fullName evidence="12">ATP synthase, H+ transporting, mitochondrial F1 complex, alpha subunit, isoform 1, isoform CRA_i</fullName>
    </submittedName>
</protein>
<comment type="subcellular location">
    <subcellularLocation>
        <location evidence="1">Membrane</location>
    </subcellularLocation>
</comment>
<evidence type="ECO:0000313" key="13">
    <source>
        <dbReference type="Proteomes" id="UP000234681"/>
    </source>
</evidence>
<evidence type="ECO:0000256" key="1">
    <source>
        <dbReference type="ARBA" id="ARBA00004370"/>
    </source>
</evidence>
<evidence type="ECO:0000256" key="9">
    <source>
        <dbReference type="ARBA" id="ARBA00023196"/>
    </source>
</evidence>